<accession>A0ABD2NSG1</accession>
<feature type="coiled-coil region" evidence="5">
    <location>
        <begin position="573"/>
        <end position="600"/>
    </location>
</feature>
<feature type="coiled-coil region" evidence="5">
    <location>
        <begin position="456"/>
        <end position="544"/>
    </location>
</feature>
<evidence type="ECO:0000256" key="2">
    <source>
        <dbReference type="ARBA" id="ARBA00016725"/>
    </source>
</evidence>
<dbReference type="PANTHER" id="PTHR18962">
    <property type="entry name" value="COILED-COIL DOMAIN-CONTAINING PROTEIN 39"/>
    <property type="match status" value="1"/>
</dbReference>
<sequence>MMQPEFLKDILKKLGWSDGFQIPVANDENKTLEAEVARLTLARLKAKTDSENANQKYDALERHLKFVTQECEQVQKLISAHKKQLDSENHYLQITTAEKTRLKNDLRVMAKKSKEFKEKNQEKRNEVTRSMEKIEKLKKETFWDEEALRAWEESLKKRDDDNNLLKKFSQEDEKKFLDLEAKRASLQMEYLQRQKTVEKMVNDLTNYESVLERTGKTLKAQLAERDSLVVQWKETVKILNQRDTNISILQDKLLETVEVMQKDEEIKKNEENLLNIERNNNKEIERESEDLNAQYSRYLRDLDKVVQSVMFLNTEANSMKRQVTKTANDLETERCRQKTLRKEIENKHNEIENVEKKIDKMKEKYESLKVANMSVAERCKHLERLIDYESKQHHVFLSDSDRLSQALFRAQSKLSEQIEITGNRELDIANLVSLVDGLQKMTKEAQNTVDNRKEMIYNMEFRIDQLEEKLALIEKQKNSEDDEEQFLKIKELEKTCADHTETRTLLQDQISRIQDEMRRLTTSITNDEEKLQTLQNKLQNEKLDYEGGLKQVATAKSAAQEKQVEENILILRLKQFQQSMKKEENEIYTLQKMKLNLEQAMRERDLEVKSKRELLYVQKRNLDEDRGRLKCDMKSRQIKVDQLQSKYHLVTMSLGTDEEGQTLSVTHYKLQAAQDKYFLKQRGDFLDNKIKTIECEIVAMENTLKVVNLTNAAYKKSLSEVEDTDKEAHTMASLQKKYVDVTDQLREFKIKLASDKQELKDLNKEMCDLKDQKKEMEDSVENLVIELNKLQKELEDKQEKVTRTDNLIKKVEKKIDAQIMAKYDRDLEIQHLAEINKNGLQKLCQIAEYYREIKPSLVSLAREYGIKLPDSRTLPLRLSETSLTSSDIISSLSSDLRSFSSRTESKTSAKETTEGKESRGSCQCSNSSSVSIASVVLSFDGKGKK</sequence>
<gene>
    <name evidence="7" type="ORF">HHI36_004329</name>
</gene>
<evidence type="ECO:0000313" key="8">
    <source>
        <dbReference type="Proteomes" id="UP001516400"/>
    </source>
</evidence>
<dbReference type="Proteomes" id="UP001516400">
    <property type="component" value="Unassembled WGS sequence"/>
</dbReference>
<protein>
    <recommendedName>
        <fullName evidence="2">Coiled-coil domain-containing protein 39</fullName>
    </recommendedName>
</protein>
<evidence type="ECO:0000256" key="4">
    <source>
        <dbReference type="ARBA" id="ARBA00045182"/>
    </source>
</evidence>
<feature type="compositionally biased region" description="Low complexity" evidence="6">
    <location>
        <begin position="920"/>
        <end position="929"/>
    </location>
</feature>
<dbReference type="AlphaFoldDB" id="A0ABD2NSG1"/>
<feature type="coiled-coil region" evidence="5">
    <location>
        <begin position="330"/>
        <end position="371"/>
    </location>
</feature>
<reference evidence="7 8" key="1">
    <citation type="journal article" date="2021" name="BMC Biol.">
        <title>Horizontally acquired antibacterial genes associated with adaptive radiation of ladybird beetles.</title>
        <authorList>
            <person name="Li H.S."/>
            <person name="Tang X.F."/>
            <person name="Huang Y.H."/>
            <person name="Xu Z.Y."/>
            <person name="Chen M.L."/>
            <person name="Du X.Y."/>
            <person name="Qiu B.Y."/>
            <person name="Chen P.T."/>
            <person name="Zhang W."/>
            <person name="Slipinski A."/>
            <person name="Escalona H.E."/>
            <person name="Waterhouse R.M."/>
            <person name="Zwick A."/>
            <person name="Pang H."/>
        </authorList>
    </citation>
    <scope>NUCLEOTIDE SEQUENCE [LARGE SCALE GENOMIC DNA]</scope>
    <source>
        <strain evidence="7">SYSU2018</strain>
    </source>
</reference>
<evidence type="ECO:0000256" key="1">
    <source>
        <dbReference type="ARBA" id="ARBA00005805"/>
    </source>
</evidence>
<dbReference type="Pfam" id="PF24161">
    <property type="entry name" value="CCDC39"/>
    <property type="match status" value="1"/>
</dbReference>
<name>A0ABD2NSG1_9CUCU</name>
<feature type="coiled-coil region" evidence="5">
    <location>
        <begin position="259"/>
        <end position="301"/>
    </location>
</feature>
<keyword evidence="8" id="KW-1185">Reference proteome</keyword>
<organism evidence="7 8">
    <name type="scientific">Cryptolaemus montrouzieri</name>
    <dbReference type="NCBI Taxonomy" id="559131"/>
    <lineage>
        <taxon>Eukaryota</taxon>
        <taxon>Metazoa</taxon>
        <taxon>Ecdysozoa</taxon>
        <taxon>Arthropoda</taxon>
        <taxon>Hexapoda</taxon>
        <taxon>Insecta</taxon>
        <taxon>Pterygota</taxon>
        <taxon>Neoptera</taxon>
        <taxon>Endopterygota</taxon>
        <taxon>Coleoptera</taxon>
        <taxon>Polyphaga</taxon>
        <taxon>Cucujiformia</taxon>
        <taxon>Coccinelloidea</taxon>
        <taxon>Coccinellidae</taxon>
        <taxon>Scymninae</taxon>
        <taxon>Scymnini</taxon>
        <taxon>Cryptolaemus</taxon>
    </lineage>
</organism>
<dbReference type="EMBL" id="JABFTP020000144">
    <property type="protein sequence ID" value="KAL3281105.1"/>
    <property type="molecule type" value="Genomic_DNA"/>
</dbReference>
<comment type="similarity">
    <text evidence="1">Belongs to the CCDC39 family.</text>
</comment>
<comment type="function">
    <text evidence="4">Required for assembly of dynein regulatory complex (DRC) and inner dynein arm (IDA) complexes, which are responsible for ciliary beat regulation, thereby playing a central role in motility in cilia and flagella. Probably acts together with CCDC40 to form a molecular ruler that determines the 96 nanometer (nm) repeat length and arrangements of components in cilia and flagella. Not required for outer dynein arm complexes assembly.</text>
</comment>
<feature type="compositionally biased region" description="Basic and acidic residues" evidence="6">
    <location>
        <begin position="903"/>
        <end position="919"/>
    </location>
</feature>
<evidence type="ECO:0000256" key="5">
    <source>
        <dbReference type="SAM" id="Coils"/>
    </source>
</evidence>
<evidence type="ECO:0000256" key="3">
    <source>
        <dbReference type="ARBA" id="ARBA00023054"/>
    </source>
</evidence>
<comment type="caution">
    <text evidence="7">The sequence shown here is derived from an EMBL/GenBank/DDBJ whole genome shotgun (WGS) entry which is preliminary data.</text>
</comment>
<proteinExistence type="inferred from homology"/>
<dbReference type="PANTHER" id="PTHR18962:SF0">
    <property type="entry name" value="COILED-COIL DOMAIN-CONTAINING PROTEIN 39"/>
    <property type="match status" value="1"/>
</dbReference>
<dbReference type="InterPro" id="IPR033290">
    <property type="entry name" value="CCDC39"/>
</dbReference>
<keyword evidence="3 5" id="KW-0175">Coiled coil</keyword>
<evidence type="ECO:0000313" key="7">
    <source>
        <dbReference type="EMBL" id="KAL3281105.1"/>
    </source>
</evidence>
<evidence type="ECO:0000256" key="6">
    <source>
        <dbReference type="SAM" id="MobiDB-lite"/>
    </source>
</evidence>
<feature type="coiled-coil region" evidence="5">
    <location>
        <begin position="731"/>
        <end position="814"/>
    </location>
</feature>
<feature type="coiled-coil region" evidence="5">
    <location>
        <begin position="43"/>
        <end position="140"/>
    </location>
</feature>
<feature type="region of interest" description="Disordered" evidence="6">
    <location>
        <begin position="900"/>
        <end position="929"/>
    </location>
</feature>